<name>A0A7R9DR63_TIMPO</name>
<organism evidence="1">
    <name type="scientific">Timema poppense</name>
    <name type="common">Walking stick</name>
    <dbReference type="NCBI Taxonomy" id="170557"/>
    <lineage>
        <taxon>Eukaryota</taxon>
        <taxon>Metazoa</taxon>
        <taxon>Ecdysozoa</taxon>
        <taxon>Arthropoda</taxon>
        <taxon>Hexapoda</taxon>
        <taxon>Insecta</taxon>
        <taxon>Pterygota</taxon>
        <taxon>Neoptera</taxon>
        <taxon>Polyneoptera</taxon>
        <taxon>Phasmatodea</taxon>
        <taxon>Timematodea</taxon>
        <taxon>Timematoidea</taxon>
        <taxon>Timematidae</taxon>
        <taxon>Timema</taxon>
    </lineage>
</organism>
<dbReference type="AlphaFoldDB" id="A0A7R9DR63"/>
<sequence>MINWTKDTHHDFQLGYLTPARLDDRKNKRTLQQQLVNWASEKRLIVLRVLPWTTANCSFVLDGSRACEQSLLYPPLHRRQIHFIYNAEPR</sequence>
<gene>
    <name evidence="1" type="ORF">TPSB3V08_LOCUS12985</name>
</gene>
<accession>A0A7R9DR63</accession>
<proteinExistence type="predicted"/>
<protein>
    <submittedName>
        <fullName evidence="1">Uncharacterized protein</fullName>
    </submittedName>
</protein>
<evidence type="ECO:0000313" key="1">
    <source>
        <dbReference type="EMBL" id="CAD7419488.1"/>
    </source>
</evidence>
<reference evidence="1" key="1">
    <citation type="submission" date="2020-11" db="EMBL/GenBank/DDBJ databases">
        <authorList>
            <person name="Tran Van P."/>
        </authorList>
    </citation>
    <scope>NUCLEOTIDE SEQUENCE</scope>
</reference>
<dbReference type="EMBL" id="OD021541">
    <property type="protein sequence ID" value="CAD7419488.1"/>
    <property type="molecule type" value="Genomic_DNA"/>
</dbReference>